<gene>
    <name evidence="2" type="ORF">A4U43_UnF10220</name>
</gene>
<dbReference type="OMA" id="DMSHITF"/>
<organism evidence="2 3">
    <name type="scientific">Asparagus officinalis</name>
    <name type="common">Garden asparagus</name>
    <dbReference type="NCBI Taxonomy" id="4686"/>
    <lineage>
        <taxon>Eukaryota</taxon>
        <taxon>Viridiplantae</taxon>
        <taxon>Streptophyta</taxon>
        <taxon>Embryophyta</taxon>
        <taxon>Tracheophyta</taxon>
        <taxon>Spermatophyta</taxon>
        <taxon>Magnoliopsida</taxon>
        <taxon>Liliopsida</taxon>
        <taxon>Asparagales</taxon>
        <taxon>Asparagaceae</taxon>
        <taxon>Asparagoideae</taxon>
        <taxon>Asparagus</taxon>
    </lineage>
</organism>
<keyword evidence="3" id="KW-1185">Reference proteome</keyword>
<evidence type="ECO:0000313" key="3">
    <source>
        <dbReference type="Proteomes" id="UP000243459"/>
    </source>
</evidence>
<accession>A0A1R3L5I3</accession>
<dbReference type="InterPro" id="IPR051848">
    <property type="entry name" value="PGIP"/>
</dbReference>
<dbReference type="Proteomes" id="UP000243459">
    <property type="component" value="Unassembled WGS sequence"/>
</dbReference>
<dbReference type="EMBL" id="KV864028">
    <property type="protein sequence ID" value="ONK54873.1"/>
    <property type="molecule type" value="Genomic_DNA"/>
</dbReference>
<dbReference type="PANTHER" id="PTHR48059:SF4">
    <property type="entry name" value="POLYGALACTURONASE INHIBITOR 1-RELATED"/>
    <property type="match status" value="1"/>
</dbReference>
<evidence type="ECO:0008006" key="4">
    <source>
        <dbReference type="Google" id="ProtNLM"/>
    </source>
</evidence>
<dbReference type="SUPFAM" id="SSF52058">
    <property type="entry name" value="L domain-like"/>
    <property type="match status" value="1"/>
</dbReference>
<sequence length="131" mass="14642">MLSGPIPKSLGGLGWSLLDLSFNRLSGDASFLFGASTPATEIHLQHNLIKFDMSHITFPVRLTQLELNNNYIYGSIPAQINEVTEFGLERFNVSYNLLCGKIPEGVVTQKFPIWNYFHNKCLCGKPLPPCK</sequence>
<comment type="subcellular location">
    <subcellularLocation>
        <location evidence="1">Cell envelope</location>
    </subcellularLocation>
</comment>
<dbReference type="Pfam" id="PF00560">
    <property type="entry name" value="LRR_1"/>
    <property type="match status" value="1"/>
</dbReference>
<dbReference type="InterPro" id="IPR032675">
    <property type="entry name" value="LRR_dom_sf"/>
</dbReference>
<dbReference type="AlphaFoldDB" id="A0A1R3L5I3"/>
<evidence type="ECO:0000313" key="2">
    <source>
        <dbReference type="EMBL" id="ONK54873.1"/>
    </source>
</evidence>
<evidence type="ECO:0000256" key="1">
    <source>
        <dbReference type="ARBA" id="ARBA00004196"/>
    </source>
</evidence>
<proteinExistence type="predicted"/>
<protein>
    <recommendedName>
        <fullName evidence="4">Leucine-rich repeat-containing N-terminal plant-type domain-containing protein</fullName>
    </recommendedName>
</protein>
<name>A0A1R3L5I3_ASPOF</name>
<dbReference type="PANTHER" id="PTHR48059">
    <property type="entry name" value="POLYGALACTURONASE INHIBITOR 1"/>
    <property type="match status" value="1"/>
</dbReference>
<dbReference type="Gene3D" id="3.80.10.10">
    <property type="entry name" value="Ribonuclease Inhibitor"/>
    <property type="match status" value="1"/>
</dbReference>
<reference evidence="3" key="1">
    <citation type="journal article" date="2017" name="Nat. Commun.">
        <title>The asparagus genome sheds light on the origin and evolution of a young Y chromosome.</title>
        <authorList>
            <person name="Harkess A."/>
            <person name="Zhou J."/>
            <person name="Xu C."/>
            <person name="Bowers J.E."/>
            <person name="Van der Hulst R."/>
            <person name="Ayyampalayam S."/>
            <person name="Mercati F."/>
            <person name="Riccardi P."/>
            <person name="McKain M.R."/>
            <person name="Kakrana A."/>
            <person name="Tang H."/>
            <person name="Ray J."/>
            <person name="Groenendijk J."/>
            <person name="Arikit S."/>
            <person name="Mathioni S.M."/>
            <person name="Nakano M."/>
            <person name="Shan H."/>
            <person name="Telgmann-Rauber A."/>
            <person name="Kanno A."/>
            <person name="Yue Z."/>
            <person name="Chen H."/>
            <person name="Li W."/>
            <person name="Chen Y."/>
            <person name="Xu X."/>
            <person name="Zhang Y."/>
            <person name="Luo S."/>
            <person name="Chen H."/>
            <person name="Gao J."/>
            <person name="Mao Z."/>
            <person name="Pires J.C."/>
            <person name="Luo M."/>
            <person name="Kudrna D."/>
            <person name="Wing R.A."/>
            <person name="Meyers B.C."/>
            <person name="Yi K."/>
            <person name="Kong H."/>
            <person name="Lavrijsen P."/>
            <person name="Sunseri F."/>
            <person name="Falavigna A."/>
            <person name="Ye Y."/>
            <person name="Leebens-Mack J.H."/>
            <person name="Chen G."/>
        </authorList>
    </citation>
    <scope>NUCLEOTIDE SEQUENCE [LARGE SCALE GENOMIC DNA]</scope>
    <source>
        <strain evidence="3">cv. DH0086</strain>
    </source>
</reference>
<dbReference type="InterPro" id="IPR001611">
    <property type="entry name" value="Leu-rich_rpt"/>
</dbReference>
<dbReference type="Gramene" id="ONK54873">
    <property type="protein sequence ID" value="ONK54873"/>
    <property type="gene ID" value="A4U43_UnF10220"/>
</dbReference>